<feature type="compositionally biased region" description="Basic and acidic residues" evidence="7">
    <location>
        <begin position="33"/>
        <end position="46"/>
    </location>
</feature>
<sequence>MDISASQWSSSGCESGWTRYLGHSSLSQNRVGGIDDYRGKEEKTQQEEEDLSLVSDASSGPSYYHEDDEDQCFQDNGCSFNSELAGKSKKKKKAKEHSRHGRQSNLDDTASSPALSYPKASS</sequence>
<evidence type="ECO:0000256" key="3">
    <source>
        <dbReference type="ARBA" id="ARBA00022712"/>
    </source>
</evidence>
<accession>A0A2N9EDS1</accession>
<dbReference type="PANTHER" id="PTHR33347:SF34">
    <property type="entry name" value="PROTEIN SOB FIVE-LIKE 6"/>
    <property type="match status" value="1"/>
</dbReference>
<proteinExistence type="inferred from homology"/>
<feature type="region of interest" description="Disordered" evidence="7">
    <location>
        <begin position="83"/>
        <end position="122"/>
    </location>
</feature>
<evidence type="ECO:0000256" key="7">
    <source>
        <dbReference type="SAM" id="MobiDB-lite"/>
    </source>
</evidence>
<gene>
    <name evidence="8" type="ORF">FSB_LOCUS755</name>
</gene>
<name>A0A2N9EDS1_FAGSY</name>
<evidence type="ECO:0000313" key="8">
    <source>
        <dbReference type="EMBL" id="SPC72873.1"/>
    </source>
</evidence>
<comment type="subcellular location">
    <subcellularLocation>
        <location evidence="1">Cytoplasm</location>
    </subcellularLocation>
</comment>
<organism evidence="8">
    <name type="scientific">Fagus sylvatica</name>
    <name type="common">Beechnut</name>
    <dbReference type="NCBI Taxonomy" id="28930"/>
    <lineage>
        <taxon>Eukaryota</taxon>
        <taxon>Viridiplantae</taxon>
        <taxon>Streptophyta</taxon>
        <taxon>Embryophyta</taxon>
        <taxon>Tracheophyta</taxon>
        <taxon>Spermatophyta</taxon>
        <taxon>Magnoliopsida</taxon>
        <taxon>eudicotyledons</taxon>
        <taxon>Gunneridae</taxon>
        <taxon>Pentapetalae</taxon>
        <taxon>rosids</taxon>
        <taxon>fabids</taxon>
        <taxon>Fagales</taxon>
        <taxon>Fagaceae</taxon>
        <taxon>Fagus</taxon>
    </lineage>
</organism>
<dbReference type="GO" id="GO:0009736">
    <property type="term" value="P:cytokinin-activated signaling pathway"/>
    <property type="evidence" value="ECO:0007669"/>
    <property type="project" value="UniProtKB-KW"/>
</dbReference>
<comment type="similarity">
    <text evidence="6">Belongs to the SOFL plant protein family.</text>
</comment>
<dbReference type="PANTHER" id="PTHR33347">
    <property type="entry name" value="OSJNBA0091C07.3 PROTEIN"/>
    <property type="match status" value="1"/>
</dbReference>
<dbReference type="AlphaFoldDB" id="A0A2N9EDS1"/>
<dbReference type="GO" id="GO:0005737">
    <property type="term" value="C:cytoplasm"/>
    <property type="evidence" value="ECO:0007669"/>
    <property type="project" value="UniProtKB-SubCell"/>
</dbReference>
<dbReference type="InterPro" id="IPR044670">
    <property type="entry name" value="SOFL"/>
</dbReference>
<dbReference type="GO" id="GO:0009691">
    <property type="term" value="P:cytokinin biosynthetic process"/>
    <property type="evidence" value="ECO:0007669"/>
    <property type="project" value="UniProtKB-KW"/>
</dbReference>
<evidence type="ECO:0000256" key="5">
    <source>
        <dbReference type="ARBA" id="ARBA00023242"/>
    </source>
</evidence>
<keyword evidence="4" id="KW-0932">Cytokinin signaling pathway</keyword>
<keyword evidence="2" id="KW-0963">Cytoplasm</keyword>
<evidence type="ECO:0000256" key="4">
    <source>
        <dbReference type="ARBA" id="ARBA00022864"/>
    </source>
</evidence>
<reference evidence="8" key="1">
    <citation type="submission" date="2018-02" db="EMBL/GenBank/DDBJ databases">
        <authorList>
            <person name="Cohen D.B."/>
            <person name="Kent A.D."/>
        </authorList>
    </citation>
    <scope>NUCLEOTIDE SEQUENCE</scope>
</reference>
<evidence type="ECO:0000256" key="1">
    <source>
        <dbReference type="ARBA" id="ARBA00004496"/>
    </source>
</evidence>
<protein>
    <submittedName>
        <fullName evidence="8">Uncharacterized protein</fullName>
    </submittedName>
</protein>
<keyword evidence="3" id="KW-0203">Cytokinin biosynthesis</keyword>
<keyword evidence="5" id="KW-0539">Nucleus</keyword>
<evidence type="ECO:0000256" key="2">
    <source>
        <dbReference type="ARBA" id="ARBA00022490"/>
    </source>
</evidence>
<evidence type="ECO:0000256" key="6">
    <source>
        <dbReference type="ARBA" id="ARBA00024199"/>
    </source>
</evidence>
<feature type="region of interest" description="Disordered" evidence="7">
    <location>
        <begin position="24"/>
        <end position="68"/>
    </location>
</feature>
<dbReference type="EMBL" id="OIVN01000028">
    <property type="protein sequence ID" value="SPC72873.1"/>
    <property type="molecule type" value="Genomic_DNA"/>
</dbReference>
<feature type="compositionally biased region" description="Polar residues" evidence="7">
    <location>
        <begin position="103"/>
        <end position="122"/>
    </location>
</feature>
<feature type="compositionally biased region" description="Basic residues" evidence="7">
    <location>
        <begin position="87"/>
        <end position="102"/>
    </location>
</feature>